<dbReference type="Proteomes" id="UP001566132">
    <property type="component" value="Unassembled WGS sequence"/>
</dbReference>
<feature type="compositionally biased region" description="Basic and acidic residues" evidence="1">
    <location>
        <begin position="181"/>
        <end position="190"/>
    </location>
</feature>
<protein>
    <submittedName>
        <fullName evidence="2">Uncharacterized protein</fullName>
    </submittedName>
</protein>
<proteinExistence type="predicted"/>
<reference evidence="2 3" key="1">
    <citation type="submission" date="2024-05" db="EMBL/GenBank/DDBJ databases">
        <title>Genetic variation in Jamaican populations of the coffee berry borer (Hypothenemus hampei).</title>
        <authorList>
            <person name="Errbii M."/>
            <person name="Myrie A."/>
        </authorList>
    </citation>
    <scope>NUCLEOTIDE SEQUENCE [LARGE SCALE GENOMIC DNA]</scope>
    <source>
        <strain evidence="2">JA-Hopewell-2020-01-JO</strain>
        <tissue evidence="2">Whole body</tissue>
    </source>
</reference>
<gene>
    <name evidence="2" type="ORF">ABEB36_015648</name>
</gene>
<name>A0ABD1DZ33_HYPHA</name>
<feature type="region of interest" description="Disordered" evidence="1">
    <location>
        <begin position="181"/>
        <end position="200"/>
    </location>
</feature>
<keyword evidence="3" id="KW-1185">Reference proteome</keyword>
<evidence type="ECO:0000313" key="3">
    <source>
        <dbReference type="Proteomes" id="UP001566132"/>
    </source>
</evidence>
<dbReference type="AlphaFoldDB" id="A0ABD1DZ33"/>
<evidence type="ECO:0000313" key="2">
    <source>
        <dbReference type="EMBL" id="KAL1487671.1"/>
    </source>
</evidence>
<comment type="caution">
    <text evidence="2">The sequence shown here is derived from an EMBL/GenBank/DDBJ whole genome shotgun (WGS) entry which is preliminary data.</text>
</comment>
<accession>A0ABD1DZ33</accession>
<evidence type="ECO:0000256" key="1">
    <source>
        <dbReference type="SAM" id="MobiDB-lite"/>
    </source>
</evidence>
<organism evidence="2 3">
    <name type="scientific">Hypothenemus hampei</name>
    <name type="common">Coffee berry borer</name>
    <dbReference type="NCBI Taxonomy" id="57062"/>
    <lineage>
        <taxon>Eukaryota</taxon>
        <taxon>Metazoa</taxon>
        <taxon>Ecdysozoa</taxon>
        <taxon>Arthropoda</taxon>
        <taxon>Hexapoda</taxon>
        <taxon>Insecta</taxon>
        <taxon>Pterygota</taxon>
        <taxon>Neoptera</taxon>
        <taxon>Endopterygota</taxon>
        <taxon>Coleoptera</taxon>
        <taxon>Polyphaga</taxon>
        <taxon>Cucujiformia</taxon>
        <taxon>Curculionidae</taxon>
        <taxon>Scolytinae</taxon>
        <taxon>Hypothenemus</taxon>
    </lineage>
</organism>
<sequence>MEENPNRSLPAVDELEATMIVMFEDMPRANKGAIIHVRMTDILTKLKKNVSVTSCIDCSAMHRQIANNPQEVEKNTDILDKAKKHIEKTHKDHEIRKPIHKKEKKNSILKKPDQLQSNAAQAGLGKGNWVETEAERHPKKSKGNEEYITPLKSTKLKHLIRKSSEGTTHNKYLSLRTGDENETINKHTDTEQSGNIDQSNRTIRNTYQKDTKIPPIIIDGKLTSHKEFLQVVIRGGFWIK</sequence>
<dbReference type="EMBL" id="JBDJPC010000021">
    <property type="protein sequence ID" value="KAL1487671.1"/>
    <property type="molecule type" value="Genomic_DNA"/>
</dbReference>
<feature type="compositionally biased region" description="Polar residues" evidence="1">
    <location>
        <begin position="191"/>
        <end position="200"/>
    </location>
</feature>